<dbReference type="GO" id="GO:0004623">
    <property type="term" value="F:phospholipase A2 activity"/>
    <property type="evidence" value="ECO:0007669"/>
    <property type="project" value="InterPro"/>
</dbReference>
<evidence type="ECO:0000313" key="4">
    <source>
        <dbReference type="WBParaSite" id="SRAE_2000361100.1"/>
    </source>
</evidence>
<sequence length="177" mass="20246">MIIWNSIICIYIALCLLEGKVTFERYKKNNTEEINTGDEVMPETINYMCGTGVISAWISKTIAKPCGTSMLNNCCLDHDVCYDDLSTDQKKCDDNFCDCIWKSYSNSKYCARWLSLTHCTTVKVLGYFPLIAARKINTREQFIEGISDFKTTGKTYLSESGNINFTKREYLVKLDEP</sequence>
<dbReference type="PANTHER" id="PTHR34228">
    <property type="entry name" value="PROTEIN CBG09474-RELATED"/>
    <property type="match status" value="1"/>
</dbReference>
<accession>A0A090LLA7</accession>
<reference evidence="4" key="2">
    <citation type="submission" date="2020-12" db="UniProtKB">
        <authorList>
            <consortium name="WormBaseParasite"/>
        </authorList>
    </citation>
    <scope>IDENTIFICATION</scope>
</reference>
<dbReference type="OrthoDB" id="5821692at2759"/>
<feature type="signal peptide" evidence="1">
    <location>
        <begin position="1"/>
        <end position="23"/>
    </location>
</feature>
<dbReference type="AlphaFoldDB" id="A0A090LLA7"/>
<proteinExistence type="predicted"/>
<dbReference type="InterPro" id="IPR053322">
    <property type="entry name" value="PLA2-like"/>
</dbReference>
<keyword evidence="3" id="KW-1185">Reference proteome</keyword>
<feature type="chain" id="PRO_5015030871" evidence="1">
    <location>
        <begin position="24"/>
        <end position="177"/>
    </location>
</feature>
<organism evidence="2">
    <name type="scientific">Strongyloides ratti</name>
    <name type="common">Parasitic roundworm</name>
    <dbReference type="NCBI Taxonomy" id="34506"/>
    <lineage>
        <taxon>Eukaryota</taxon>
        <taxon>Metazoa</taxon>
        <taxon>Ecdysozoa</taxon>
        <taxon>Nematoda</taxon>
        <taxon>Chromadorea</taxon>
        <taxon>Rhabditida</taxon>
        <taxon>Tylenchina</taxon>
        <taxon>Panagrolaimomorpha</taxon>
        <taxon>Strongyloidoidea</taxon>
        <taxon>Strongyloididae</taxon>
        <taxon>Strongyloides</taxon>
    </lineage>
</organism>
<dbReference type="InterPro" id="IPR036444">
    <property type="entry name" value="PLipase_A2_dom_sf"/>
</dbReference>
<dbReference type="GO" id="GO:0050482">
    <property type="term" value="P:arachidonate secretion"/>
    <property type="evidence" value="ECO:0007669"/>
    <property type="project" value="InterPro"/>
</dbReference>
<evidence type="ECO:0000313" key="3">
    <source>
        <dbReference type="Proteomes" id="UP000035682"/>
    </source>
</evidence>
<evidence type="ECO:0000313" key="5">
    <source>
        <dbReference type="WormBase" id="SRAE_2000361100"/>
    </source>
</evidence>
<dbReference type="SUPFAM" id="SSF48619">
    <property type="entry name" value="Phospholipase A2, PLA2"/>
    <property type="match status" value="1"/>
</dbReference>
<keyword evidence="1" id="KW-0732">Signal</keyword>
<evidence type="ECO:0000313" key="2">
    <source>
        <dbReference type="EMBL" id="CEF68958.1"/>
    </source>
</evidence>
<dbReference type="CTD" id="36381328"/>
<dbReference type="GeneID" id="36381328"/>
<dbReference type="RefSeq" id="XP_024508158.1">
    <property type="nucleotide sequence ID" value="XM_024654825.1"/>
</dbReference>
<dbReference type="WormBase" id="SRAE_2000361100">
    <property type="protein sequence ID" value="SRP11934"/>
    <property type="gene ID" value="WBGene00263835"/>
</dbReference>
<dbReference type="WBParaSite" id="SRAE_2000361100.1">
    <property type="protein sequence ID" value="SRAE_2000361100.1"/>
    <property type="gene ID" value="WBGene00263835"/>
</dbReference>
<gene>
    <name evidence="2 4 5" type="ORF">SRAE_2000361100</name>
</gene>
<protein>
    <submittedName>
        <fullName evidence="2 4">Phospholipase A2 domain-containing protein</fullName>
    </submittedName>
</protein>
<reference evidence="2 3" key="1">
    <citation type="submission" date="2014-09" db="EMBL/GenBank/DDBJ databases">
        <authorList>
            <person name="Martin A.A."/>
        </authorList>
    </citation>
    <scope>NUCLEOTIDE SEQUENCE</scope>
    <source>
        <strain evidence="3">ED321</strain>
        <strain evidence="2">ED321 Heterogonic</strain>
    </source>
</reference>
<name>A0A090LLA7_STRRB</name>
<evidence type="ECO:0000256" key="1">
    <source>
        <dbReference type="SAM" id="SignalP"/>
    </source>
</evidence>
<dbReference type="GO" id="GO:0006644">
    <property type="term" value="P:phospholipid metabolic process"/>
    <property type="evidence" value="ECO:0007669"/>
    <property type="project" value="InterPro"/>
</dbReference>
<dbReference type="Proteomes" id="UP000035682">
    <property type="component" value="Unplaced"/>
</dbReference>
<dbReference type="EMBL" id="LN609529">
    <property type="protein sequence ID" value="CEF68958.1"/>
    <property type="molecule type" value="Genomic_DNA"/>
</dbReference>